<evidence type="ECO:0000256" key="5">
    <source>
        <dbReference type="ARBA" id="ARBA00023136"/>
    </source>
</evidence>
<reference evidence="7 8" key="1">
    <citation type="submission" date="2022-08" db="EMBL/GenBank/DDBJ databases">
        <title>Aerococcaceae sp. nov isolated from spoiled eye mask.</title>
        <authorList>
            <person name="Zhou G."/>
            <person name="Xie X.-B."/>
            <person name="Shi Q.-S."/>
            <person name="Wang Y.-S."/>
            <person name="Wen X."/>
            <person name="Peng H."/>
            <person name="Yang X.-J."/>
            <person name="Tao H.-B."/>
            <person name="Huang X.-M."/>
        </authorList>
    </citation>
    <scope>NUCLEOTIDE SEQUENCE [LARGE SCALE GENOMIC DNA]</scope>
    <source>
        <strain evidence="8">DM20194951</strain>
    </source>
</reference>
<evidence type="ECO:0000313" key="7">
    <source>
        <dbReference type="EMBL" id="UUX33762.1"/>
    </source>
</evidence>
<accession>A0ABY5P4Y9</accession>
<dbReference type="Pfam" id="PF02653">
    <property type="entry name" value="BPD_transp_2"/>
    <property type="match status" value="1"/>
</dbReference>
<keyword evidence="5 6" id="KW-0472">Membrane</keyword>
<evidence type="ECO:0000256" key="3">
    <source>
        <dbReference type="ARBA" id="ARBA00022692"/>
    </source>
</evidence>
<dbReference type="InterPro" id="IPR001851">
    <property type="entry name" value="ABC_transp_permease"/>
</dbReference>
<evidence type="ECO:0000313" key="8">
    <source>
        <dbReference type="Proteomes" id="UP001315967"/>
    </source>
</evidence>
<comment type="subcellular location">
    <subcellularLocation>
        <location evidence="1">Cell membrane</location>
        <topology evidence="1">Multi-pass membrane protein</topology>
    </subcellularLocation>
</comment>
<evidence type="ECO:0000256" key="2">
    <source>
        <dbReference type="ARBA" id="ARBA00022475"/>
    </source>
</evidence>
<feature type="transmembrane region" description="Helical" evidence="6">
    <location>
        <begin position="52"/>
        <end position="83"/>
    </location>
</feature>
<keyword evidence="4 6" id="KW-1133">Transmembrane helix</keyword>
<proteinExistence type="predicted"/>
<dbReference type="PANTHER" id="PTHR32196">
    <property type="entry name" value="ABC TRANSPORTER PERMEASE PROTEIN YPHD-RELATED-RELATED"/>
    <property type="match status" value="1"/>
</dbReference>
<keyword evidence="2" id="KW-1003">Cell membrane</keyword>
<dbReference type="CDD" id="cd06579">
    <property type="entry name" value="TM_PBP1_transp_AraH_like"/>
    <property type="match status" value="1"/>
</dbReference>
<organism evidence="7 8">
    <name type="scientific">Fundicoccus culcitae</name>
    <dbReference type="NCBI Taxonomy" id="2969821"/>
    <lineage>
        <taxon>Bacteria</taxon>
        <taxon>Bacillati</taxon>
        <taxon>Bacillota</taxon>
        <taxon>Bacilli</taxon>
        <taxon>Lactobacillales</taxon>
        <taxon>Aerococcaceae</taxon>
        <taxon>Fundicoccus</taxon>
    </lineage>
</organism>
<feature type="transmembrane region" description="Helical" evidence="6">
    <location>
        <begin position="256"/>
        <end position="286"/>
    </location>
</feature>
<evidence type="ECO:0000256" key="4">
    <source>
        <dbReference type="ARBA" id="ARBA00022989"/>
    </source>
</evidence>
<feature type="transmembrane region" description="Helical" evidence="6">
    <location>
        <begin position="298"/>
        <end position="317"/>
    </location>
</feature>
<evidence type="ECO:0000256" key="6">
    <source>
        <dbReference type="SAM" id="Phobius"/>
    </source>
</evidence>
<dbReference type="EMBL" id="CP102453">
    <property type="protein sequence ID" value="UUX33762.1"/>
    <property type="molecule type" value="Genomic_DNA"/>
</dbReference>
<feature type="transmembrane region" description="Helical" evidence="6">
    <location>
        <begin position="219"/>
        <end position="244"/>
    </location>
</feature>
<protein>
    <submittedName>
        <fullName evidence="7">ABC transporter permease</fullName>
    </submittedName>
</protein>
<keyword evidence="8" id="KW-1185">Reference proteome</keyword>
<dbReference type="PANTHER" id="PTHR32196:SF72">
    <property type="entry name" value="RIBOSE IMPORT PERMEASE PROTEIN RBSC"/>
    <property type="match status" value="1"/>
</dbReference>
<evidence type="ECO:0000256" key="1">
    <source>
        <dbReference type="ARBA" id="ARBA00004651"/>
    </source>
</evidence>
<feature type="transmembrane region" description="Helical" evidence="6">
    <location>
        <begin position="12"/>
        <end position="32"/>
    </location>
</feature>
<sequence length="323" mass="34647">MNKTKLSLKKIFASQQFVAAVALIILYLFFYYNSVPFRSFTTLTSIFDSSYYLGFLAIGVTFVIATGGIDLSLGTGMIAAAITGGVLYERYNVPLVIALLVIVLFGILLGFFNGLLVAKLNMPPFIATLGTQMVTLGYGSMISKVQTVNFPLRSSPEGWYKSIFRTNTNFPTGIIVLLVLVVISSLFLSRTKPGRYILSLGSNEEATRLSGIDTVKYKWMAYVISGFFIGLAGIAYAATFTSVLPGEGMGIETNAIAGAIIGGTSMSGGIASVGGTIIGVFIMTVLQTGLPYIGFQPHYQIFITGFVIIGAVLVDVIKNKNTR</sequence>
<keyword evidence="3 6" id="KW-0812">Transmembrane</keyword>
<dbReference type="RefSeq" id="WP_313793265.1">
    <property type="nucleotide sequence ID" value="NZ_CP102453.1"/>
</dbReference>
<feature type="transmembrane region" description="Helical" evidence="6">
    <location>
        <begin position="95"/>
        <end position="118"/>
    </location>
</feature>
<gene>
    <name evidence="7" type="ORF">NRE15_12860</name>
</gene>
<feature type="transmembrane region" description="Helical" evidence="6">
    <location>
        <begin position="170"/>
        <end position="188"/>
    </location>
</feature>
<dbReference type="Proteomes" id="UP001315967">
    <property type="component" value="Chromosome"/>
</dbReference>
<name>A0ABY5P4Y9_9LACT</name>